<accession>A0A517SLL2</accession>
<dbReference type="InParanoid" id="A0A517SLL2"/>
<organism evidence="1 2">
    <name type="scientific">Caulifigura coniformis</name>
    <dbReference type="NCBI Taxonomy" id="2527983"/>
    <lineage>
        <taxon>Bacteria</taxon>
        <taxon>Pseudomonadati</taxon>
        <taxon>Planctomycetota</taxon>
        <taxon>Planctomycetia</taxon>
        <taxon>Planctomycetales</taxon>
        <taxon>Planctomycetaceae</taxon>
        <taxon>Caulifigura</taxon>
    </lineage>
</organism>
<dbReference type="KEGG" id="ccos:Pan44_50780"/>
<proteinExistence type="predicted"/>
<evidence type="ECO:0000313" key="2">
    <source>
        <dbReference type="Proteomes" id="UP000315700"/>
    </source>
</evidence>
<dbReference type="AlphaFoldDB" id="A0A517SLL2"/>
<name>A0A517SLL2_9PLAN</name>
<dbReference type="EMBL" id="CP036271">
    <property type="protein sequence ID" value="QDT57013.1"/>
    <property type="molecule type" value="Genomic_DNA"/>
</dbReference>
<evidence type="ECO:0000313" key="1">
    <source>
        <dbReference type="EMBL" id="QDT57013.1"/>
    </source>
</evidence>
<protein>
    <submittedName>
        <fullName evidence="1">Uncharacterized protein</fullName>
    </submittedName>
</protein>
<sequence length="78" mass="7778">MRGPVPVAAHGEVLPGDHGLSSEEFSAVKRLTALYGNSALCSLDSAPGLRVSPETAAGGAVSKSGSIVKKARSGCSEP</sequence>
<reference evidence="1 2" key="1">
    <citation type="submission" date="2019-02" db="EMBL/GenBank/DDBJ databases">
        <title>Deep-cultivation of Planctomycetes and their phenomic and genomic characterization uncovers novel biology.</title>
        <authorList>
            <person name="Wiegand S."/>
            <person name="Jogler M."/>
            <person name="Boedeker C."/>
            <person name="Pinto D."/>
            <person name="Vollmers J."/>
            <person name="Rivas-Marin E."/>
            <person name="Kohn T."/>
            <person name="Peeters S.H."/>
            <person name="Heuer A."/>
            <person name="Rast P."/>
            <person name="Oberbeckmann S."/>
            <person name="Bunk B."/>
            <person name="Jeske O."/>
            <person name="Meyerdierks A."/>
            <person name="Storesund J.E."/>
            <person name="Kallscheuer N."/>
            <person name="Luecker S."/>
            <person name="Lage O.M."/>
            <person name="Pohl T."/>
            <person name="Merkel B.J."/>
            <person name="Hornburger P."/>
            <person name="Mueller R.-W."/>
            <person name="Bruemmer F."/>
            <person name="Labrenz M."/>
            <person name="Spormann A.M."/>
            <person name="Op den Camp H."/>
            <person name="Overmann J."/>
            <person name="Amann R."/>
            <person name="Jetten M.S.M."/>
            <person name="Mascher T."/>
            <person name="Medema M.H."/>
            <person name="Devos D.P."/>
            <person name="Kaster A.-K."/>
            <person name="Ovreas L."/>
            <person name="Rohde M."/>
            <person name="Galperin M.Y."/>
            <person name="Jogler C."/>
        </authorList>
    </citation>
    <scope>NUCLEOTIDE SEQUENCE [LARGE SCALE GENOMIC DNA]</scope>
    <source>
        <strain evidence="1 2">Pan44</strain>
    </source>
</reference>
<dbReference type="RefSeq" id="WP_145034415.1">
    <property type="nucleotide sequence ID" value="NZ_CP036271.1"/>
</dbReference>
<dbReference type="Proteomes" id="UP000315700">
    <property type="component" value="Chromosome"/>
</dbReference>
<gene>
    <name evidence="1" type="ORF">Pan44_50780</name>
</gene>
<keyword evidence="2" id="KW-1185">Reference proteome</keyword>